<feature type="transmembrane region" description="Helical" evidence="2">
    <location>
        <begin position="12"/>
        <end position="37"/>
    </location>
</feature>
<accession>A0A078KJ49</accession>
<dbReference type="KEGG" id="ccel:CCDG5_0508"/>
<protein>
    <recommendedName>
        <fullName evidence="3">SGNH hydrolase-type esterase domain-containing protein</fullName>
    </recommendedName>
</protein>
<keyword evidence="2" id="KW-1133">Transmembrane helix</keyword>
<feature type="domain" description="SGNH hydrolase-type esterase" evidence="3">
    <location>
        <begin position="120"/>
        <end position="288"/>
    </location>
</feature>
<keyword evidence="2" id="KW-0812">Transmembrane</keyword>
<dbReference type="PROSITE" id="PS51257">
    <property type="entry name" value="PROKAR_LIPOPROTEIN"/>
    <property type="match status" value="1"/>
</dbReference>
<organism evidence="4 5">
    <name type="scientific">[Clostridium] cellulosi</name>
    <dbReference type="NCBI Taxonomy" id="29343"/>
    <lineage>
        <taxon>Bacteria</taxon>
        <taxon>Bacillati</taxon>
        <taxon>Bacillota</taxon>
        <taxon>Clostridia</taxon>
        <taxon>Eubacteriales</taxon>
        <taxon>Oscillospiraceae</taxon>
        <taxon>Oscillospiraceae incertae sedis</taxon>
    </lineage>
</organism>
<dbReference type="InterPro" id="IPR051532">
    <property type="entry name" value="Ester_Hydrolysis_Enzymes"/>
</dbReference>
<sequence length="297" mass="31812">MSKNRQNKHRGLKGNGLLTFVTVLLGCAVIVSIFALYKKAPIMLIASNSEASSGASSTVSSQTDEYIQNDELTQPNESSQAVSSSSPSSPSSSEVSKPSASSSSTSSESNTPVDLSKAVFIGDSLTDGLSIYGGIDSGRIFYTTGMTASSALYKEITIEGKSQTAADFVAAKKPKSIYIMLGSNDIVQGISAKKFQSYYEKLVDKIKSSSPNSKIYLESILPVTAKYEAKSTKLTNKRIESFNAAIKELCANKGVNYCDVAYALKDSDGTLLSDLSWDGFHLNKAGYANWIAYLKNH</sequence>
<dbReference type="InterPro" id="IPR036514">
    <property type="entry name" value="SGNH_hydro_sf"/>
</dbReference>
<dbReference type="PATRIC" id="fig|29343.3.peg.535"/>
<dbReference type="GO" id="GO:0004622">
    <property type="term" value="F:phosphatidylcholine lysophospholipase activity"/>
    <property type="evidence" value="ECO:0007669"/>
    <property type="project" value="TreeGrafter"/>
</dbReference>
<reference evidence="5" key="1">
    <citation type="submission" date="2014-07" db="EMBL/GenBank/DDBJ databases">
        <authorList>
            <person name="Wibberg D."/>
        </authorList>
    </citation>
    <scope>NUCLEOTIDE SEQUENCE [LARGE SCALE GENOMIC DNA]</scope>
    <source>
        <strain evidence="5">DG5</strain>
    </source>
</reference>
<keyword evidence="2" id="KW-0472">Membrane</keyword>
<feature type="compositionally biased region" description="Low complexity" evidence="1">
    <location>
        <begin position="74"/>
        <end position="111"/>
    </location>
</feature>
<feature type="region of interest" description="Disordered" evidence="1">
    <location>
        <begin position="72"/>
        <end position="111"/>
    </location>
</feature>
<dbReference type="OrthoDB" id="1650541at2"/>
<dbReference type="Pfam" id="PF13472">
    <property type="entry name" value="Lipase_GDSL_2"/>
    <property type="match status" value="1"/>
</dbReference>
<dbReference type="SUPFAM" id="SSF52266">
    <property type="entry name" value="SGNH hydrolase"/>
    <property type="match status" value="1"/>
</dbReference>
<proteinExistence type="predicted"/>
<dbReference type="PANTHER" id="PTHR30383">
    <property type="entry name" value="THIOESTERASE 1/PROTEASE 1/LYSOPHOSPHOLIPASE L1"/>
    <property type="match status" value="1"/>
</dbReference>
<dbReference type="HOGENOM" id="CLU_051989_7_0_9"/>
<evidence type="ECO:0000256" key="1">
    <source>
        <dbReference type="SAM" id="MobiDB-lite"/>
    </source>
</evidence>
<dbReference type="EMBL" id="LM995447">
    <property type="protein sequence ID" value="CDZ23646.1"/>
    <property type="molecule type" value="Genomic_DNA"/>
</dbReference>
<name>A0A078KJ49_9FIRM</name>
<dbReference type="PANTHER" id="PTHR30383:SF5">
    <property type="entry name" value="SGNH HYDROLASE-TYPE ESTERASE DOMAIN-CONTAINING PROTEIN"/>
    <property type="match status" value="1"/>
</dbReference>
<evidence type="ECO:0000259" key="3">
    <source>
        <dbReference type="Pfam" id="PF13472"/>
    </source>
</evidence>
<evidence type="ECO:0000313" key="5">
    <source>
        <dbReference type="Proteomes" id="UP000032431"/>
    </source>
</evidence>
<evidence type="ECO:0000313" key="4">
    <source>
        <dbReference type="EMBL" id="CDZ23646.1"/>
    </source>
</evidence>
<keyword evidence="5" id="KW-1185">Reference proteome</keyword>
<dbReference type="Gene3D" id="3.40.50.1110">
    <property type="entry name" value="SGNH hydrolase"/>
    <property type="match status" value="1"/>
</dbReference>
<evidence type="ECO:0000256" key="2">
    <source>
        <dbReference type="SAM" id="Phobius"/>
    </source>
</evidence>
<dbReference type="InterPro" id="IPR013830">
    <property type="entry name" value="SGNH_hydro"/>
</dbReference>
<dbReference type="STRING" id="29343.CCDG5_0508"/>
<gene>
    <name evidence="4" type="ORF">CCDG5_0508</name>
</gene>
<dbReference type="Proteomes" id="UP000032431">
    <property type="component" value="Chromosome I"/>
</dbReference>
<dbReference type="AlphaFoldDB" id="A0A078KJ49"/>